<accession>G0UM97</accession>
<reference evidence="2" key="1">
    <citation type="journal article" date="2012" name="Proc. Natl. Acad. Sci. U.S.A.">
        <title>Antigenic diversity is generated by distinct evolutionary mechanisms in African trypanosome species.</title>
        <authorList>
            <person name="Jackson A.P."/>
            <person name="Berry A."/>
            <person name="Aslett M."/>
            <person name="Allison H.C."/>
            <person name="Burton P."/>
            <person name="Vavrova-Anderson J."/>
            <person name="Brown R."/>
            <person name="Browne H."/>
            <person name="Corton N."/>
            <person name="Hauser H."/>
            <person name="Gamble J."/>
            <person name="Gilderthorp R."/>
            <person name="Marcello L."/>
            <person name="McQuillan J."/>
            <person name="Otto T.D."/>
            <person name="Quail M.A."/>
            <person name="Sanders M.J."/>
            <person name="van Tonder A."/>
            <person name="Ginger M.L."/>
            <person name="Field M.C."/>
            <person name="Barry J.D."/>
            <person name="Hertz-Fowler C."/>
            <person name="Berriman M."/>
        </authorList>
    </citation>
    <scope>NUCLEOTIDE SEQUENCE</scope>
    <source>
        <strain evidence="2">IL3000</strain>
    </source>
</reference>
<feature type="region of interest" description="Disordered" evidence="1">
    <location>
        <begin position="36"/>
        <end position="70"/>
    </location>
</feature>
<dbReference type="AlphaFoldDB" id="G0UM97"/>
<proteinExistence type="predicted"/>
<dbReference type="EMBL" id="HE575318">
    <property type="protein sequence ID" value="CCC90761.1"/>
    <property type="molecule type" value="Genomic_DNA"/>
</dbReference>
<sequence length="117" mass="12981">MAKRYWDESGSDSGTAERKTAPYLVRLILVPYQDAGRLGPEGKERNRGAYCPKPPGPSGEAGAGSTHPRREDCIGAVERAPFPHLPPRRYPPQTVFLRCRSQSPPLLFHPSFLPSIR</sequence>
<evidence type="ECO:0000313" key="2">
    <source>
        <dbReference type="EMBL" id="CCC90761.1"/>
    </source>
</evidence>
<evidence type="ECO:0000256" key="1">
    <source>
        <dbReference type="SAM" id="MobiDB-lite"/>
    </source>
</evidence>
<gene>
    <name evidence="2" type="ORF">TCIL3000_5_5260</name>
</gene>
<name>G0UM97_TRYCI</name>
<protein>
    <submittedName>
        <fullName evidence="2">Uncharacterized protein</fullName>
    </submittedName>
</protein>
<organism evidence="2">
    <name type="scientific">Trypanosoma congolense (strain IL3000)</name>
    <dbReference type="NCBI Taxonomy" id="1068625"/>
    <lineage>
        <taxon>Eukaryota</taxon>
        <taxon>Discoba</taxon>
        <taxon>Euglenozoa</taxon>
        <taxon>Kinetoplastea</taxon>
        <taxon>Metakinetoplastina</taxon>
        <taxon>Trypanosomatida</taxon>
        <taxon>Trypanosomatidae</taxon>
        <taxon>Trypanosoma</taxon>
        <taxon>Nannomonas</taxon>
    </lineage>
</organism>